<dbReference type="EMBL" id="JBHFEH010000014">
    <property type="protein sequence ID" value="KAL2054698.1"/>
    <property type="molecule type" value="Genomic_DNA"/>
</dbReference>
<protein>
    <submittedName>
        <fullName evidence="2">Uncharacterized protein</fullName>
    </submittedName>
</protein>
<name>A0ABR4BFL2_9LECA</name>
<proteinExistence type="predicted"/>
<sequence length="142" mass="16140">MDSRSDSDLQDELAQKKREIEKLETKKLLQGDEIRALKAEAQSYQDELRSLNGKAQSVEAQALRETPTGNIGKEVRLRFLERHRQRMGKHIGMLGYERIKCGDRAAHRGRPVVDALLCLTGLISDCEVYPDLYGVTPETMKQ</sequence>
<dbReference type="Proteomes" id="UP001590951">
    <property type="component" value="Unassembled WGS sequence"/>
</dbReference>
<organism evidence="2 3">
    <name type="scientific">Lepraria finkii</name>
    <dbReference type="NCBI Taxonomy" id="1340010"/>
    <lineage>
        <taxon>Eukaryota</taxon>
        <taxon>Fungi</taxon>
        <taxon>Dikarya</taxon>
        <taxon>Ascomycota</taxon>
        <taxon>Pezizomycotina</taxon>
        <taxon>Lecanoromycetes</taxon>
        <taxon>OSLEUM clade</taxon>
        <taxon>Lecanoromycetidae</taxon>
        <taxon>Lecanorales</taxon>
        <taxon>Lecanorineae</taxon>
        <taxon>Stereocaulaceae</taxon>
        <taxon>Lepraria</taxon>
    </lineage>
</organism>
<feature type="coiled-coil region" evidence="1">
    <location>
        <begin position="6"/>
        <end position="61"/>
    </location>
</feature>
<evidence type="ECO:0000313" key="3">
    <source>
        <dbReference type="Proteomes" id="UP001590951"/>
    </source>
</evidence>
<keyword evidence="1" id="KW-0175">Coiled coil</keyword>
<accession>A0ABR4BFL2</accession>
<reference evidence="2 3" key="1">
    <citation type="submission" date="2024-09" db="EMBL/GenBank/DDBJ databases">
        <title>Rethinking Asexuality: The Enigmatic Case of Functional Sexual Genes in Lepraria (Stereocaulaceae).</title>
        <authorList>
            <person name="Doellman M."/>
            <person name="Sun Y."/>
            <person name="Barcenas-Pena A."/>
            <person name="Lumbsch H.T."/>
            <person name="Grewe F."/>
        </authorList>
    </citation>
    <scope>NUCLEOTIDE SEQUENCE [LARGE SCALE GENOMIC DNA]</scope>
    <source>
        <strain evidence="2 3">Grewe 0041</strain>
    </source>
</reference>
<keyword evidence="3" id="KW-1185">Reference proteome</keyword>
<evidence type="ECO:0000313" key="2">
    <source>
        <dbReference type="EMBL" id="KAL2054698.1"/>
    </source>
</evidence>
<gene>
    <name evidence="2" type="ORF">ABVK25_005002</name>
</gene>
<comment type="caution">
    <text evidence="2">The sequence shown here is derived from an EMBL/GenBank/DDBJ whole genome shotgun (WGS) entry which is preliminary data.</text>
</comment>
<evidence type="ECO:0000256" key="1">
    <source>
        <dbReference type="SAM" id="Coils"/>
    </source>
</evidence>